<feature type="transmembrane region" description="Helical" evidence="9">
    <location>
        <begin position="53"/>
        <end position="71"/>
    </location>
</feature>
<evidence type="ECO:0000256" key="8">
    <source>
        <dbReference type="RuleBase" id="RU362091"/>
    </source>
</evidence>
<dbReference type="Proteomes" id="UP000029264">
    <property type="component" value="Unassembled WGS sequence"/>
</dbReference>
<evidence type="ECO:0000313" key="11">
    <source>
        <dbReference type="Proteomes" id="UP000029264"/>
    </source>
</evidence>
<feature type="transmembrane region" description="Helical" evidence="9">
    <location>
        <begin position="183"/>
        <end position="205"/>
    </location>
</feature>
<dbReference type="CDD" id="cd11480">
    <property type="entry name" value="SLC5sbd_u4"/>
    <property type="match status" value="1"/>
</dbReference>
<keyword evidence="6 9" id="KW-1133">Transmembrane helix</keyword>
<organism evidence="10 11">
    <name type="scientific">Shewanella mangrovi</name>
    <dbReference type="NCBI Taxonomy" id="1515746"/>
    <lineage>
        <taxon>Bacteria</taxon>
        <taxon>Pseudomonadati</taxon>
        <taxon>Pseudomonadota</taxon>
        <taxon>Gammaproteobacteria</taxon>
        <taxon>Alteromonadales</taxon>
        <taxon>Shewanellaceae</taxon>
        <taxon>Shewanella</taxon>
    </lineage>
</organism>
<dbReference type="PROSITE" id="PS50283">
    <property type="entry name" value="NA_SOLUT_SYMP_3"/>
    <property type="match status" value="1"/>
</dbReference>
<comment type="similarity">
    <text evidence="2 8">Belongs to the sodium:solute symporter (SSF) (TC 2.A.21) family.</text>
</comment>
<dbReference type="InterPro" id="IPR001734">
    <property type="entry name" value="Na/solute_symporter"/>
</dbReference>
<proteinExistence type="inferred from homology"/>
<feature type="transmembrane region" description="Helical" evidence="9">
    <location>
        <begin position="460"/>
        <end position="480"/>
    </location>
</feature>
<protein>
    <submittedName>
        <fullName evidence="10">Sodium:solute symporter</fullName>
    </submittedName>
</protein>
<feature type="transmembrane region" description="Helical" evidence="9">
    <location>
        <begin position="6"/>
        <end position="24"/>
    </location>
</feature>
<dbReference type="InterPro" id="IPR019899">
    <property type="entry name" value="Na/solute_symporter_VC_2705"/>
</dbReference>
<feature type="transmembrane region" description="Helical" evidence="9">
    <location>
        <begin position="287"/>
        <end position="306"/>
    </location>
</feature>
<feature type="transmembrane region" description="Helical" evidence="9">
    <location>
        <begin position="525"/>
        <end position="548"/>
    </location>
</feature>
<dbReference type="OrthoDB" id="9764416at2"/>
<dbReference type="AlphaFoldDB" id="A0A094JW54"/>
<dbReference type="PANTHER" id="PTHR48086">
    <property type="entry name" value="SODIUM/PROLINE SYMPORTER-RELATED"/>
    <property type="match status" value="1"/>
</dbReference>
<evidence type="ECO:0000256" key="4">
    <source>
        <dbReference type="ARBA" id="ARBA00022692"/>
    </source>
</evidence>
<evidence type="ECO:0000256" key="2">
    <source>
        <dbReference type="ARBA" id="ARBA00006434"/>
    </source>
</evidence>
<dbReference type="InterPro" id="IPR050277">
    <property type="entry name" value="Sodium:Solute_Symporter"/>
</dbReference>
<dbReference type="GO" id="GO:0005886">
    <property type="term" value="C:plasma membrane"/>
    <property type="evidence" value="ECO:0007669"/>
    <property type="project" value="TreeGrafter"/>
</dbReference>
<evidence type="ECO:0000256" key="7">
    <source>
        <dbReference type="ARBA" id="ARBA00023136"/>
    </source>
</evidence>
<keyword evidence="11" id="KW-1185">Reference proteome</keyword>
<dbReference type="Gene3D" id="1.20.1730.10">
    <property type="entry name" value="Sodium/glucose cotransporter"/>
    <property type="match status" value="1"/>
</dbReference>
<dbReference type="NCBIfam" id="TIGR03648">
    <property type="entry name" value="Na_symport_lg"/>
    <property type="match status" value="1"/>
</dbReference>
<dbReference type="GO" id="GO:0015293">
    <property type="term" value="F:symporter activity"/>
    <property type="evidence" value="ECO:0007669"/>
    <property type="project" value="UniProtKB-KW"/>
</dbReference>
<sequence>MSVQALTFLIVGLSFALYIGIAIWSRAGSTKDFYVAGGGVPPVMNGMATAADWMSAASFISMAGIISFVGYDGSVYLMGWTGGYVLLALCIAPYLRKFGKFTVPDFIGERYYSQTARVVAVVCAIFICFTYIAGQMRGVGVVFSRFLEVEVDTGVYIGMAVVFFYAVLGGMKGITYTQVAQYCVLIFAFMVPAIFISVMMTGHVIPQIGFGSTVLDAAGNDTGVYLLNKLDGLSTQLGFNEYTEGAKSTIDVFAITAALMVGTAGLPHVIVRFFTVPKVKDARTSTGWALVFIAILYTTVPAVSVFSRVNMIETINGADGQGVAHATAPSWIKNWEQTGLIKWNDKNGDGKMFYSKGKITDPASSNEMSVDRDIMVLATPEIASLPAWVIALVAAGGLAAALSTSAGLLLVISTSVSHDLLKKNFMPDISDKKELMYARTAAAVGIVIAGYFGINPPGFVAAVVAFAFGLAASSLFPAIVMGIFSKRMNKEGAIAGMVLGLGFTAAYIIYFKFVNPAANVPDNWLFGISPEGIGMVGMIVNFVVALVVSKMTAEVPDEVQEMVESIRFPKGAGEASGH</sequence>
<feature type="transmembrane region" description="Helical" evidence="9">
    <location>
        <begin position="116"/>
        <end position="134"/>
    </location>
</feature>
<feature type="transmembrane region" description="Helical" evidence="9">
    <location>
        <begin position="385"/>
        <end position="414"/>
    </location>
</feature>
<evidence type="ECO:0000256" key="1">
    <source>
        <dbReference type="ARBA" id="ARBA00004141"/>
    </source>
</evidence>
<accession>A0A094JW54</accession>
<dbReference type="STRING" id="1515746.HR45_14585"/>
<dbReference type="Pfam" id="PF00474">
    <property type="entry name" value="SSF"/>
    <property type="match status" value="2"/>
</dbReference>
<dbReference type="PANTHER" id="PTHR48086:SF5">
    <property type="entry name" value="NA(+):SOLUTE SYMPORTER (SSF FAMILY)"/>
    <property type="match status" value="1"/>
</dbReference>
<keyword evidence="5" id="KW-0769">Symport</keyword>
<feature type="transmembrane region" description="Helical" evidence="9">
    <location>
        <begin position="77"/>
        <end position="95"/>
    </location>
</feature>
<feature type="transmembrane region" description="Helical" evidence="9">
    <location>
        <begin position="252"/>
        <end position="275"/>
    </location>
</feature>
<evidence type="ECO:0000313" key="10">
    <source>
        <dbReference type="EMBL" id="KFZ36686.1"/>
    </source>
</evidence>
<reference evidence="10 11" key="1">
    <citation type="submission" date="2014-06" db="EMBL/GenBank/DDBJ databases">
        <title>Shewanella sp. YQH10.</title>
        <authorList>
            <person name="Liu Y."/>
            <person name="Zeng R."/>
        </authorList>
    </citation>
    <scope>NUCLEOTIDE SEQUENCE [LARGE SCALE GENOMIC DNA]</scope>
    <source>
        <strain evidence="10 11">YQH10</strain>
    </source>
</reference>
<comment type="subcellular location">
    <subcellularLocation>
        <location evidence="1">Membrane</location>
        <topology evidence="1">Multi-pass membrane protein</topology>
    </subcellularLocation>
</comment>
<feature type="transmembrane region" description="Helical" evidence="9">
    <location>
        <begin position="492"/>
        <end position="513"/>
    </location>
</feature>
<keyword evidence="3" id="KW-0813">Transport</keyword>
<feature type="transmembrane region" description="Helical" evidence="9">
    <location>
        <begin position="435"/>
        <end position="454"/>
    </location>
</feature>
<evidence type="ECO:0000256" key="9">
    <source>
        <dbReference type="SAM" id="Phobius"/>
    </source>
</evidence>
<dbReference type="eggNOG" id="COG4147">
    <property type="taxonomic scope" value="Bacteria"/>
</dbReference>
<dbReference type="RefSeq" id="WP_037444179.1">
    <property type="nucleotide sequence ID" value="NZ_JPEO01000014.1"/>
</dbReference>
<gene>
    <name evidence="10" type="ORF">HR45_14585</name>
</gene>
<name>A0A094JW54_9GAMM</name>
<dbReference type="EMBL" id="JPEO01000014">
    <property type="protein sequence ID" value="KFZ36686.1"/>
    <property type="molecule type" value="Genomic_DNA"/>
</dbReference>
<dbReference type="InterPro" id="IPR038377">
    <property type="entry name" value="Na/Glc_symporter_sf"/>
</dbReference>
<comment type="caution">
    <text evidence="10">The sequence shown here is derived from an EMBL/GenBank/DDBJ whole genome shotgun (WGS) entry which is preliminary data.</text>
</comment>
<feature type="transmembrane region" description="Helical" evidence="9">
    <location>
        <begin position="154"/>
        <end position="171"/>
    </location>
</feature>
<evidence type="ECO:0000256" key="5">
    <source>
        <dbReference type="ARBA" id="ARBA00022847"/>
    </source>
</evidence>
<evidence type="ECO:0000256" key="3">
    <source>
        <dbReference type="ARBA" id="ARBA00022448"/>
    </source>
</evidence>
<keyword evidence="4 9" id="KW-0812">Transmembrane</keyword>
<keyword evidence="7 9" id="KW-0472">Membrane</keyword>
<evidence type="ECO:0000256" key="6">
    <source>
        <dbReference type="ARBA" id="ARBA00022989"/>
    </source>
</evidence>